<dbReference type="InterPro" id="IPR002401">
    <property type="entry name" value="Cyt_P450_E_grp-I"/>
</dbReference>
<comment type="similarity">
    <text evidence="2 8">Belongs to the cytochrome P450 family.</text>
</comment>
<protein>
    <recommendedName>
        <fullName evidence="12">Cytochrome P450</fullName>
    </recommendedName>
</protein>
<evidence type="ECO:0000256" key="9">
    <source>
        <dbReference type="SAM" id="MobiDB-lite"/>
    </source>
</evidence>
<keyword evidence="4 8" id="KW-0479">Metal-binding</keyword>
<dbReference type="InterPro" id="IPR001128">
    <property type="entry name" value="Cyt_P450"/>
</dbReference>
<keyword evidence="5 8" id="KW-0560">Oxidoreductase</keyword>
<dbReference type="PANTHER" id="PTHR24279:SF120">
    <property type="entry name" value="CYTOCHROME P450"/>
    <property type="match status" value="1"/>
</dbReference>
<dbReference type="PRINTS" id="PR00463">
    <property type="entry name" value="EP450I"/>
</dbReference>
<keyword evidence="11" id="KW-1185">Reference proteome</keyword>
<sequence length="618" mass="69831">MFLINYSKRVVKSKLFLPVNFIKPSNLNAKEISNEPLQKSKPVTESSFNNKADNVRPEEDSFTVGSKKEAEKVRLYDNTSEESKSKAVAQDVTEQVVPAPTDTSLVQRKDVAELLLNADPFEEVPGPRVLKKIANLWKYLPEIGCQATVSAMLSIFNVGQKITEVTKLGKVEARPFDRLFRKYGPIVKLQGPLGADIVIINKPEHVAKVYDQEGKHPVRSTLDSVEKCRALFRKSCGGPFNLSGNEWEDLRKALNNPLTRGGERYFAAIEDTSEVFVKRMRTLRNRQNEVPVDFMVEVTRWSMECLCHVILGKSLGFHHSNVNSASEPVRLLKALIDATQNICRCESGFQLWRFMNTPSSIGLTQACEVIDGFLSKHIRLAQVNLSKNKDELLGKDKTEVDVPFIENLLLNECLSPDEVLTCLVDLLILGVNTTSSALAFTLYFLAQNHKAQRTLFKEILKVLPEKQSRLEFDQLNNLKYLDACIKEGLRLRMPMPTMTRVLPADIALSNFRIPKGTYMVMDIQSACLREQNFEKADKFIPERWSESSNVQPFSFIPFGHGARSCLGKHLAEVQLKSCIAKMIRNYQLEYNYGDIQGTKTVISFPSAPLRLSFSEREA</sequence>
<dbReference type="PROSITE" id="PS00086">
    <property type="entry name" value="CYTOCHROME_P450"/>
    <property type="match status" value="1"/>
</dbReference>
<evidence type="ECO:0000256" key="3">
    <source>
        <dbReference type="ARBA" id="ARBA00022617"/>
    </source>
</evidence>
<evidence type="ECO:0000256" key="6">
    <source>
        <dbReference type="ARBA" id="ARBA00023004"/>
    </source>
</evidence>
<comment type="caution">
    <text evidence="10">The sequence shown here is derived from an EMBL/GenBank/DDBJ whole genome shotgun (WGS) entry which is preliminary data.</text>
</comment>
<gene>
    <name evidence="10" type="ORF">RUM44_002002</name>
</gene>
<evidence type="ECO:0000256" key="4">
    <source>
        <dbReference type="ARBA" id="ARBA00022723"/>
    </source>
</evidence>
<organism evidence="10 11">
    <name type="scientific">Polyplax serrata</name>
    <name type="common">Common mouse louse</name>
    <dbReference type="NCBI Taxonomy" id="468196"/>
    <lineage>
        <taxon>Eukaryota</taxon>
        <taxon>Metazoa</taxon>
        <taxon>Ecdysozoa</taxon>
        <taxon>Arthropoda</taxon>
        <taxon>Hexapoda</taxon>
        <taxon>Insecta</taxon>
        <taxon>Pterygota</taxon>
        <taxon>Neoptera</taxon>
        <taxon>Paraneoptera</taxon>
        <taxon>Psocodea</taxon>
        <taxon>Troctomorpha</taxon>
        <taxon>Phthiraptera</taxon>
        <taxon>Anoplura</taxon>
        <taxon>Polyplacidae</taxon>
        <taxon>Polyplax</taxon>
    </lineage>
</organism>
<evidence type="ECO:0000256" key="1">
    <source>
        <dbReference type="ARBA" id="ARBA00001971"/>
    </source>
</evidence>
<dbReference type="CDD" id="cd11054">
    <property type="entry name" value="CYP24A1-like"/>
    <property type="match status" value="1"/>
</dbReference>
<keyword evidence="6 8" id="KW-0408">Iron</keyword>
<evidence type="ECO:0000313" key="11">
    <source>
        <dbReference type="Proteomes" id="UP001359485"/>
    </source>
</evidence>
<name>A0ABR1ALM6_POLSC</name>
<evidence type="ECO:0008006" key="12">
    <source>
        <dbReference type="Google" id="ProtNLM"/>
    </source>
</evidence>
<evidence type="ECO:0000313" key="10">
    <source>
        <dbReference type="EMBL" id="KAK6622195.1"/>
    </source>
</evidence>
<evidence type="ECO:0000256" key="7">
    <source>
        <dbReference type="ARBA" id="ARBA00023033"/>
    </source>
</evidence>
<comment type="cofactor">
    <cofactor evidence="1">
        <name>heme</name>
        <dbReference type="ChEBI" id="CHEBI:30413"/>
    </cofactor>
</comment>
<feature type="compositionally biased region" description="Polar residues" evidence="9">
    <location>
        <begin position="35"/>
        <end position="52"/>
    </location>
</feature>
<evidence type="ECO:0000256" key="5">
    <source>
        <dbReference type="ARBA" id="ARBA00023002"/>
    </source>
</evidence>
<accession>A0ABR1ALM6</accession>
<dbReference type="Pfam" id="PF00067">
    <property type="entry name" value="p450"/>
    <property type="match status" value="1"/>
</dbReference>
<dbReference type="SUPFAM" id="SSF48264">
    <property type="entry name" value="Cytochrome P450"/>
    <property type="match status" value="1"/>
</dbReference>
<dbReference type="InterPro" id="IPR050479">
    <property type="entry name" value="CYP11_CYP27_families"/>
</dbReference>
<proteinExistence type="inferred from homology"/>
<dbReference type="EMBL" id="JAWJWF010000047">
    <property type="protein sequence ID" value="KAK6622195.1"/>
    <property type="molecule type" value="Genomic_DNA"/>
</dbReference>
<evidence type="ECO:0000256" key="8">
    <source>
        <dbReference type="RuleBase" id="RU000461"/>
    </source>
</evidence>
<keyword evidence="3 8" id="KW-0349">Heme</keyword>
<dbReference type="Proteomes" id="UP001359485">
    <property type="component" value="Unassembled WGS sequence"/>
</dbReference>
<dbReference type="Gene3D" id="1.10.630.10">
    <property type="entry name" value="Cytochrome P450"/>
    <property type="match status" value="1"/>
</dbReference>
<keyword evidence="7 8" id="KW-0503">Monooxygenase</keyword>
<dbReference type="PRINTS" id="PR00385">
    <property type="entry name" value="P450"/>
</dbReference>
<feature type="region of interest" description="Disordered" evidence="9">
    <location>
        <begin position="33"/>
        <end position="66"/>
    </location>
</feature>
<dbReference type="InterPro" id="IPR036396">
    <property type="entry name" value="Cyt_P450_sf"/>
</dbReference>
<evidence type="ECO:0000256" key="2">
    <source>
        <dbReference type="ARBA" id="ARBA00010617"/>
    </source>
</evidence>
<dbReference type="PANTHER" id="PTHR24279">
    <property type="entry name" value="CYTOCHROME P450"/>
    <property type="match status" value="1"/>
</dbReference>
<dbReference type="InterPro" id="IPR017972">
    <property type="entry name" value="Cyt_P450_CS"/>
</dbReference>
<reference evidence="10 11" key="1">
    <citation type="submission" date="2023-09" db="EMBL/GenBank/DDBJ databases">
        <title>Genomes of two closely related lineages of the louse Polyplax serrata with different host specificities.</title>
        <authorList>
            <person name="Martinu J."/>
            <person name="Tarabai H."/>
            <person name="Stefka J."/>
            <person name="Hypsa V."/>
        </authorList>
    </citation>
    <scope>NUCLEOTIDE SEQUENCE [LARGE SCALE GENOMIC DNA]</scope>
    <source>
        <strain evidence="10">98ZLc_SE</strain>
    </source>
</reference>